<feature type="region of interest" description="Disordered" evidence="4">
    <location>
        <begin position="98"/>
        <end position="120"/>
    </location>
</feature>
<dbReference type="InterPro" id="IPR023235">
    <property type="entry name" value="FAM105"/>
</dbReference>
<feature type="region of interest" description="Disordered" evidence="4">
    <location>
        <begin position="442"/>
        <end position="471"/>
    </location>
</feature>
<feature type="compositionally biased region" description="Basic residues" evidence="4">
    <location>
        <begin position="461"/>
        <end position="471"/>
    </location>
</feature>
<feature type="compositionally biased region" description="Polar residues" evidence="4">
    <location>
        <begin position="98"/>
        <end position="108"/>
    </location>
</feature>
<accession>A0AAJ7TSM2</accession>
<protein>
    <submittedName>
        <fullName evidence="6">Ubiquitin thioesterase otulin isoform X3</fullName>
    </submittedName>
</protein>
<dbReference type="PRINTS" id="PR02055">
    <property type="entry name" value="PROTEINF105"/>
</dbReference>
<gene>
    <name evidence="6" type="primary">OTULIN</name>
</gene>
<comment type="subcellular location">
    <subcellularLocation>
        <location evidence="1">Cytoplasm</location>
    </subcellularLocation>
</comment>
<dbReference type="GO" id="GO:0005737">
    <property type="term" value="C:cytoplasm"/>
    <property type="evidence" value="ECO:0007669"/>
    <property type="project" value="UniProtKB-SubCell"/>
</dbReference>
<dbReference type="GO" id="GO:0004843">
    <property type="term" value="F:cysteine-type deubiquitinase activity"/>
    <property type="evidence" value="ECO:0007669"/>
    <property type="project" value="TreeGrafter"/>
</dbReference>
<dbReference type="Pfam" id="PF16218">
    <property type="entry name" value="Peptidase_C101"/>
    <property type="match status" value="1"/>
</dbReference>
<dbReference type="RefSeq" id="XP_032823314.1">
    <property type="nucleotide sequence ID" value="XM_032967423.1"/>
</dbReference>
<keyword evidence="5" id="KW-1185">Reference proteome</keyword>
<proteinExistence type="inferred from homology"/>
<dbReference type="GO" id="GO:1990108">
    <property type="term" value="P:protein linear deubiquitination"/>
    <property type="evidence" value="ECO:0007669"/>
    <property type="project" value="TreeGrafter"/>
</dbReference>
<evidence type="ECO:0000256" key="2">
    <source>
        <dbReference type="ARBA" id="ARBA00010267"/>
    </source>
</evidence>
<reference evidence="6" key="1">
    <citation type="submission" date="2025-08" db="UniProtKB">
        <authorList>
            <consortium name="RefSeq"/>
        </authorList>
    </citation>
    <scope>IDENTIFICATION</scope>
    <source>
        <tissue evidence="6">Sperm</tissue>
    </source>
</reference>
<name>A0AAJ7TSM2_PETMA</name>
<dbReference type="Proteomes" id="UP001318040">
    <property type="component" value="Chromosome 2"/>
</dbReference>
<keyword evidence="3" id="KW-0963">Cytoplasm</keyword>
<dbReference type="PANTHER" id="PTHR33662:SF3">
    <property type="entry name" value="FIBROUS SHEATH CABYR-BINDING PROTEIN-LIKE-RELATED"/>
    <property type="match status" value="1"/>
</dbReference>
<dbReference type="AlphaFoldDB" id="A0AAJ7TSM2"/>
<evidence type="ECO:0000256" key="1">
    <source>
        <dbReference type="ARBA" id="ARBA00004496"/>
    </source>
</evidence>
<evidence type="ECO:0000256" key="4">
    <source>
        <dbReference type="SAM" id="MobiDB-lite"/>
    </source>
</evidence>
<evidence type="ECO:0000256" key="3">
    <source>
        <dbReference type="ARBA" id="ARBA00022490"/>
    </source>
</evidence>
<organism evidence="5 6">
    <name type="scientific">Petromyzon marinus</name>
    <name type="common">Sea lamprey</name>
    <dbReference type="NCBI Taxonomy" id="7757"/>
    <lineage>
        <taxon>Eukaryota</taxon>
        <taxon>Metazoa</taxon>
        <taxon>Chordata</taxon>
        <taxon>Craniata</taxon>
        <taxon>Vertebrata</taxon>
        <taxon>Cyclostomata</taxon>
        <taxon>Hyperoartia</taxon>
        <taxon>Petromyzontiformes</taxon>
        <taxon>Petromyzontidae</taxon>
        <taxon>Petromyzon</taxon>
    </lineage>
</organism>
<dbReference type="PANTHER" id="PTHR33662">
    <property type="entry name" value="OTU DEUBIQUITINASE WITH LINEAR LINKAGE-SPECIFICITY A-RELATED"/>
    <property type="match status" value="1"/>
</dbReference>
<evidence type="ECO:0000313" key="5">
    <source>
        <dbReference type="Proteomes" id="UP001318040"/>
    </source>
</evidence>
<comment type="similarity">
    <text evidence="2">Belongs to the peptidase C65 family. Otulin subfamily.</text>
</comment>
<sequence>MGEGVVTQVMASVDENSSLGGKVGARKTFDSSEVDLKSEVIPPNVVGDLSDTAVSNNHSDRLSIACKDCGTEEEQGDLTPKNSRQQCLLTESKSYVNSNENIASGSQPEESDLKEDAGTHDLSTENRAEAGGEPEMGQSFTGCIASKGFGDNFEKIHQREEDMYRSEGTIDKMPIGERRELVDYSCREWKGSTAKTKKIKKAYLELSGKGYFDIRRVRGDNYCGLRATLFQAFWKKIYIFDSTVKITELPHVLYQRNKGLIENWTFANREVKGRCNQASLVICLQNLENEWLKACTFEAANAENFCKDLFNQLGVTEWRLYEAVKLLMLWKAVDLYEMQQRGEDVPLFATLMFARETSLKPLSFLINHLNHVGSSGGLEQVEMCLLGYTLGITIRAFRLYMFGTEEFQVCYPESEPARGGGAVERPEVAIVTEDDRHYNVLLPSPNQPPCGHGEQPPLGHSKQRARSPHAL</sequence>
<evidence type="ECO:0000313" key="6">
    <source>
        <dbReference type="RefSeq" id="XP_032823314.1"/>
    </source>
</evidence>